<dbReference type="KEGG" id="asa:ASA_3667"/>
<dbReference type="EMBL" id="CP000644">
    <property type="protein sequence ID" value="ABO91628.1"/>
    <property type="molecule type" value="Genomic_DNA"/>
</dbReference>
<sequence>MLPSYTRTSDPLCNRWPPPHLDTHRWPREHQRWLVQPAAKSASPPGAQSGPRLACPLYVSISIHLKDYSRMAAPRTSIGVGPP</sequence>
<evidence type="ECO:0000313" key="1">
    <source>
        <dbReference type="EMBL" id="ABO91628.1"/>
    </source>
</evidence>
<dbReference type="HOGENOM" id="CLU_2535125_0_0_6"/>
<accession>A4SRV6</accession>
<dbReference type="AlphaFoldDB" id="A4SRV6"/>
<protein>
    <submittedName>
        <fullName evidence="1">Uncharacterized protein</fullName>
    </submittedName>
</protein>
<evidence type="ECO:0000313" key="2">
    <source>
        <dbReference type="Proteomes" id="UP000000225"/>
    </source>
</evidence>
<reference evidence="2" key="1">
    <citation type="journal article" date="2008" name="BMC Genomics">
        <title>The genome of Aeromonas salmonicida subsp. salmonicida A449: insights into the evolution of a fish pathogen.</title>
        <authorList>
            <person name="Reith M.E."/>
            <person name="Singh R.K."/>
            <person name="Curtis B."/>
            <person name="Boyd J.M."/>
            <person name="Bouevitch A."/>
            <person name="Kimball J."/>
            <person name="Munholland J."/>
            <person name="Murphy C."/>
            <person name="Sarty D."/>
            <person name="Williams J."/>
            <person name="Nash J.H."/>
            <person name="Johnson S.C."/>
            <person name="Brown L.L."/>
        </authorList>
    </citation>
    <scope>NUCLEOTIDE SEQUENCE [LARGE SCALE GENOMIC DNA]</scope>
    <source>
        <strain evidence="2">A449</strain>
    </source>
</reference>
<organism evidence="1 2">
    <name type="scientific">Aeromonas salmonicida (strain A449)</name>
    <dbReference type="NCBI Taxonomy" id="382245"/>
    <lineage>
        <taxon>Bacteria</taxon>
        <taxon>Pseudomonadati</taxon>
        <taxon>Pseudomonadota</taxon>
        <taxon>Gammaproteobacteria</taxon>
        <taxon>Aeromonadales</taxon>
        <taxon>Aeromonadaceae</taxon>
        <taxon>Aeromonas</taxon>
    </lineage>
</organism>
<proteinExistence type="predicted"/>
<gene>
    <name evidence="1" type="ordered locus">ASA_3667</name>
</gene>
<dbReference type="Proteomes" id="UP000000225">
    <property type="component" value="Chromosome"/>
</dbReference>
<name>A4SRV6_AERS4</name>